<keyword evidence="3 7" id="KW-0067">ATP-binding</keyword>
<sequence>MSLSIKSVAKAFGRYPALRDVSLEARQGEFLALLGPSGSGKTTLLRILAGLEQADGGEVSFQGENFLALPARERRVGMVFQHYALFRHMTVARNVAFGLSVRPRSQRPAKAEIDKRVADLLRLVQLEGLADRYPAQLSGGQRQRVALARALAIEPRMLLLDEPFGALDAKVRRELRHWLRRIHDETGVTTVFVTHDQEEALDLADRVAILSEGELVQVGPPQEVYEQPRSAFVFDFLGASCRLSGEVHGGKLRVAGWETSAPEGAPQGRVDVFFRPHEVSLLPPDQSGVPATVRSVFAAGPVTRVECDIGAERLEIHGSAQSLPEGLGTGQAVKLKLLRPSVYPAA</sequence>
<evidence type="ECO:0000313" key="8">
    <source>
        <dbReference type="Proteomes" id="UP001597237"/>
    </source>
</evidence>
<evidence type="ECO:0000256" key="4">
    <source>
        <dbReference type="ARBA" id="ARBA00022967"/>
    </source>
</evidence>
<evidence type="ECO:0000256" key="3">
    <source>
        <dbReference type="ARBA" id="ARBA00022840"/>
    </source>
</evidence>
<evidence type="ECO:0000256" key="5">
    <source>
        <dbReference type="ARBA" id="ARBA00023032"/>
    </source>
</evidence>
<evidence type="ECO:0000256" key="2">
    <source>
        <dbReference type="ARBA" id="ARBA00022741"/>
    </source>
</evidence>
<dbReference type="GO" id="GO:0005524">
    <property type="term" value="F:ATP binding"/>
    <property type="evidence" value="ECO:0007669"/>
    <property type="project" value="UniProtKB-KW"/>
</dbReference>
<evidence type="ECO:0000256" key="1">
    <source>
        <dbReference type="ARBA" id="ARBA00022448"/>
    </source>
</evidence>
<keyword evidence="5" id="KW-0764">Sulfate transport</keyword>
<dbReference type="PANTHER" id="PTHR42781">
    <property type="entry name" value="SPERMIDINE/PUTRESCINE IMPORT ATP-BINDING PROTEIN POTA"/>
    <property type="match status" value="1"/>
</dbReference>
<dbReference type="InterPro" id="IPR027417">
    <property type="entry name" value="P-loop_NTPase"/>
</dbReference>
<feature type="domain" description="ABC transporter" evidence="6">
    <location>
        <begin position="3"/>
        <end position="237"/>
    </location>
</feature>
<dbReference type="RefSeq" id="WP_377283486.1">
    <property type="nucleotide sequence ID" value="NZ_JBHRSI010000009.1"/>
</dbReference>
<dbReference type="InterPro" id="IPR008995">
    <property type="entry name" value="Mo/tungstate-bd_C_term_dom"/>
</dbReference>
<dbReference type="Pfam" id="PF00005">
    <property type="entry name" value="ABC_tran"/>
    <property type="match status" value="1"/>
</dbReference>
<evidence type="ECO:0000259" key="6">
    <source>
        <dbReference type="PROSITE" id="PS50893"/>
    </source>
</evidence>
<name>A0ABW4N725_9CAUL</name>
<dbReference type="InterPro" id="IPR003439">
    <property type="entry name" value="ABC_transporter-like_ATP-bd"/>
</dbReference>
<dbReference type="SUPFAM" id="SSF52540">
    <property type="entry name" value="P-loop containing nucleoside triphosphate hydrolases"/>
    <property type="match status" value="1"/>
</dbReference>
<dbReference type="NCBIfam" id="TIGR00968">
    <property type="entry name" value="3a0106s01"/>
    <property type="match status" value="1"/>
</dbReference>
<dbReference type="InterPro" id="IPR017871">
    <property type="entry name" value="ABC_transporter-like_CS"/>
</dbReference>
<dbReference type="InterPro" id="IPR003593">
    <property type="entry name" value="AAA+_ATPase"/>
</dbReference>
<comment type="caution">
    <text evidence="7">The sequence shown here is derived from an EMBL/GenBank/DDBJ whole genome shotgun (WGS) entry which is preliminary data.</text>
</comment>
<keyword evidence="2" id="KW-0547">Nucleotide-binding</keyword>
<keyword evidence="8" id="KW-1185">Reference proteome</keyword>
<dbReference type="PANTHER" id="PTHR42781:SF4">
    <property type="entry name" value="SPERMIDINE_PUTRESCINE IMPORT ATP-BINDING PROTEIN POTA"/>
    <property type="match status" value="1"/>
</dbReference>
<dbReference type="SMART" id="SM00382">
    <property type="entry name" value="AAA"/>
    <property type="match status" value="1"/>
</dbReference>
<evidence type="ECO:0000313" key="7">
    <source>
        <dbReference type="EMBL" id="MFD1785910.1"/>
    </source>
</evidence>
<dbReference type="EMBL" id="JBHUEY010000012">
    <property type="protein sequence ID" value="MFD1785910.1"/>
    <property type="molecule type" value="Genomic_DNA"/>
</dbReference>
<dbReference type="InterPro" id="IPR050093">
    <property type="entry name" value="ABC_SmlMolc_Importer"/>
</dbReference>
<dbReference type="InterPro" id="IPR005666">
    <property type="entry name" value="Sulph_transpt1"/>
</dbReference>
<keyword evidence="4" id="KW-1278">Translocase</keyword>
<reference evidence="8" key="1">
    <citation type="journal article" date="2019" name="Int. J. Syst. Evol. Microbiol.">
        <title>The Global Catalogue of Microorganisms (GCM) 10K type strain sequencing project: providing services to taxonomists for standard genome sequencing and annotation.</title>
        <authorList>
            <consortium name="The Broad Institute Genomics Platform"/>
            <consortium name="The Broad Institute Genome Sequencing Center for Infectious Disease"/>
            <person name="Wu L."/>
            <person name="Ma J."/>
        </authorList>
    </citation>
    <scope>NUCLEOTIDE SEQUENCE [LARGE SCALE GENOMIC DNA]</scope>
    <source>
        <strain evidence="8">DFY28</strain>
    </source>
</reference>
<accession>A0ABW4N725</accession>
<gene>
    <name evidence="7" type="ORF">ACFSC0_21130</name>
</gene>
<protein>
    <submittedName>
        <fullName evidence="7">Sulfate/molybdate ABC transporter ATP-binding protein</fullName>
    </submittedName>
</protein>
<dbReference type="Gene3D" id="3.40.50.300">
    <property type="entry name" value="P-loop containing nucleotide triphosphate hydrolases"/>
    <property type="match status" value="1"/>
</dbReference>
<dbReference type="PROSITE" id="PS50893">
    <property type="entry name" value="ABC_TRANSPORTER_2"/>
    <property type="match status" value="1"/>
</dbReference>
<proteinExistence type="predicted"/>
<organism evidence="7 8">
    <name type="scientific">Phenylobacterium terrae</name>
    <dbReference type="NCBI Taxonomy" id="2665495"/>
    <lineage>
        <taxon>Bacteria</taxon>
        <taxon>Pseudomonadati</taxon>
        <taxon>Pseudomonadota</taxon>
        <taxon>Alphaproteobacteria</taxon>
        <taxon>Caulobacterales</taxon>
        <taxon>Caulobacteraceae</taxon>
        <taxon>Phenylobacterium</taxon>
    </lineage>
</organism>
<dbReference type="SUPFAM" id="SSF50331">
    <property type="entry name" value="MOP-like"/>
    <property type="match status" value="1"/>
</dbReference>
<keyword evidence="1" id="KW-0813">Transport</keyword>
<dbReference type="PROSITE" id="PS00211">
    <property type="entry name" value="ABC_TRANSPORTER_1"/>
    <property type="match status" value="1"/>
</dbReference>
<dbReference type="Proteomes" id="UP001597237">
    <property type="component" value="Unassembled WGS sequence"/>
</dbReference>